<keyword evidence="4" id="KW-1185">Reference proteome</keyword>
<organism evidence="3 4">
    <name type="scientific">Chthoniobacter flavus Ellin428</name>
    <dbReference type="NCBI Taxonomy" id="497964"/>
    <lineage>
        <taxon>Bacteria</taxon>
        <taxon>Pseudomonadati</taxon>
        <taxon>Verrucomicrobiota</taxon>
        <taxon>Spartobacteria</taxon>
        <taxon>Chthoniobacterales</taxon>
        <taxon>Chthoniobacteraceae</taxon>
        <taxon>Chthoniobacter</taxon>
    </lineage>
</organism>
<dbReference type="Pfam" id="PF13579">
    <property type="entry name" value="Glyco_trans_4_4"/>
    <property type="match status" value="1"/>
</dbReference>
<evidence type="ECO:0000259" key="2">
    <source>
        <dbReference type="Pfam" id="PF13579"/>
    </source>
</evidence>
<dbReference type="InParanoid" id="B4D1K7"/>
<dbReference type="PANTHER" id="PTHR45947">
    <property type="entry name" value="SULFOQUINOVOSYL TRANSFERASE SQD2"/>
    <property type="match status" value="1"/>
</dbReference>
<feature type="domain" description="Glycosyltransferase subfamily 4-like N-terminal" evidence="2">
    <location>
        <begin position="17"/>
        <end position="176"/>
    </location>
</feature>
<comment type="caution">
    <text evidence="3">The sequence shown here is derived from an EMBL/GenBank/DDBJ whole genome shotgun (WGS) entry which is preliminary data.</text>
</comment>
<keyword evidence="3" id="KW-0808">Transferase</keyword>
<feature type="domain" description="Glycosyl transferase family 1" evidence="1">
    <location>
        <begin position="200"/>
        <end position="339"/>
    </location>
</feature>
<dbReference type="STRING" id="497964.CfE428DRAFT_2795"/>
<dbReference type="EMBL" id="ABVL01000007">
    <property type="protein sequence ID" value="EDY19619.1"/>
    <property type="molecule type" value="Genomic_DNA"/>
</dbReference>
<evidence type="ECO:0000313" key="3">
    <source>
        <dbReference type="EMBL" id="EDY19619.1"/>
    </source>
</evidence>
<dbReference type="Pfam" id="PF00534">
    <property type="entry name" value="Glycos_transf_1"/>
    <property type="match status" value="1"/>
</dbReference>
<dbReference type="SUPFAM" id="SSF53756">
    <property type="entry name" value="UDP-Glycosyltransferase/glycogen phosphorylase"/>
    <property type="match status" value="1"/>
</dbReference>
<evidence type="ECO:0000259" key="1">
    <source>
        <dbReference type="Pfam" id="PF00534"/>
    </source>
</evidence>
<sequence>MKRPLLHVLHSLDPARGGPAELVRQLCLAHAAAGVASEVATFDDAGASWPVPVHAFPGRGNFAWSPDFTRWLRAQANDYEAVFIHGLWQWQGIGTMQALRGSATRYFLFPHGMLDPWFREAFPWRHLRKLCYWKLIENRVVREAAGIVFTSEEERRLGRDLFRPWAPQRESVVPLGTTAPPRPAEELRALFDARFPQLRGERILLFLGRLHEKKGCDLLIEAFRRVAPPLHLVFAGPCADSRLEADLRARADGLRVTFTGPLYGDDKWAALAAAEVFALPSHQENFGVAVAEALASGVPVLLSRRVNIWREIVDDGAGFAEADDVDGTARLLERWQAADPAAMRLAAQRCFSARFDIRRTAENLVALISPT</sequence>
<dbReference type="Gene3D" id="3.40.50.2000">
    <property type="entry name" value="Glycogen Phosphorylase B"/>
    <property type="match status" value="2"/>
</dbReference>
<evidence type="ECO:0000313" key="4">
    <source>
        <dbReference type="Proteomes" id="UP000005824"/>
    </source>
</evidence>
<dbReference type="PANTHER" id="PTHR45947:SF3">
    <property type="entry name" value="SULFOQUINOVOSYL TRANSFERASE SQD2"/>
    <property type="match status" value="1"/>
</dbReference>
<reference evidence="3 4" key="1">
    <citation type="journal article" date="2011" name="J. Bacteriol.">
        <title>Genome sequence of Chthoniobacter flavus Ellin428, an aerobic heterotrophic soil bacterium.</title>
        <authorList>
            <person name="Kant R."/>
            <person name="van Passel M.W."/>
            <person name="Palva A."/>
            <person name="Lucas S."/>
            <person name="Lapidus A."/>
            <person name="Glavina Del Rio T."/>
            <person name="Dalin E."/>
            <person name="Tice H."/>
            <person name="Bruce D."/>
            <person name="Goodwin L."/>
            <person name="Pitluck S."/>
            <person name="Larimer F.W."/>
            <person name="Land M.L."/>
            <person name="Hauser L."/>
            <person name="Sangwan P."/>
            <person name="de Vos W.M."/>
            <person name="Janssen P.H."/>
            <person name="Smidt H."/>
        </authorList>
    </citation>
    <scope>NUCLEOTIDE SEQUENCE [LARGE SCALE GENOMIC DNA]</scope>
    <source>
        <strain evidence="3 4">Ellin428</strain>
    </source>
</reference>
<proteinExistence type="predicted"/>
<dbReference type="RefSeq" id="WP_006980120.1">
    <property type="nucleotide sequence ID" value="NZ_ABVL01000007.1"/>
</dbReference>
<dbReference type="eggNOG" id="COG0438">
    <property type="taxonomic scope" value="Bacteria"/>
</dbReference>
<gene>
    <name evidence="3" type="ORF">CfE428DRAFT_2795</name>
</gene>
<accession>B4D1K7</accession>
<dbReference type="InterPro" id="IPR001296">
    <property type="entry name" value="Glyco_trans_1"/>
</dbReference>
<dbReference type="Proteomes" id="UP000005824">
    <property type="component" value="Unassembled WGS sequence"/>
</dbReference>
<dbReference type="InterPro" id="IPR028098">
    <property type="entry name" value="Glyco_trans_4-like_N"/>
</dbReference>
<dbReference type="GO" id="GO:0016757">
    <property type="term" value="F:glycosyltransferase activity"/>
    <property type="evidence" value="ECO:0007669"/>
    <property type="project" value="InterPro"/>
</dbReference>
<dbReference type="InterPro" id="IPR050194">
    <property type="entry name" value="Glycosyltransferase_grp1"/>
</dbReference>
<protein>
    <submittedName>
        <fullName evidence="3">Glycosyl transferase group 1</fullName>
    </submittedName>
</protein>
<dbReference type="AlphaFoldDB" id="B4D1K7"/>
<name>B4D1K7_9BACT</name>